<dbReference type="EMBL" id="BAAATA010000038">
    <property type="protein sequence ID" value="GAA2505605.1"/>
    <property type="molecule type" value="Genomic_DNA"/>
</dbReference>
<feature type="transmembrane region" description="Helical" evidence="1">
    <location>
        <begin position="156"/>
        <end position="176"/>
    </location>
</feature>
<organism evidence="2 3">
    <name type="scientific">Streptomyces thermolineatus</name>
    <dbReference type="NCBI Taxonomy" id="44033"/>
    <lineage>
        <taxon>Bacteria</taxon>
        <taxon>Bacillati</taxon>
        <taxon>Actinomycetota</taxon>
        <taxon>Actinomycetes</taxon>
        <taxon>Kitasatosporales</taxon>
        <taxon>Streptomycetaceae</taxon>
        <taxon>Streptomyces</taxon>
    </lineage>
</organism>
<evidence type="ECO:0000256" key="1">
    <source>
        <dbReference type="SAM" id="Phobius"/>
    </source>
</evidence>
<keyword evidence="3" id="KW-1185">Reference proteome</keyword>
<evidence type="ECO:0008006" key="4">
    <source>
        <dbReference type="Google" id="ProtNLM"/>
    </source>
</evidence>
<keyword evidence="1" id="KW-0472">Membrane</keyword>
<protein>
    <recommendedName>
        <fullName evidence="4">DUF4231 domain-containing protein</fullName>
    </recommendedName>
</protein>
<name>A0ABP6A086_9ACTN</name>
<evidence type="ECO:0000313" key="2">
    <source>
        <dbReference type="EMBL" id="GAA2505605.1"/>
    </source>
</evidence>
<feature type="transmembrane region" description="Helical" evidence="1">
    <location>
        <begin position="182"/>
        <end position="203"/>
    </location>
</feature>
<accession>A0ABP6A086</accession>
<keyword evidence="1" id="KW-0812">Transmembrane</keyword>
<dbReference type="Proteomes" id="UP001501358">
    <property type="component" value="Unassembled WGS sequence"/>
</dbReference>
<comment type="caution">
    <text evidence="2">The sequence shown here is derived from an EMBL/GenBank/DDBJ whole genome shotgun (WGS) entry which is preliminary data.</text>
</comment>
<gene>
    <name evidence="2" type="ORF">GCM10010406_47820</name>
</gene>
<reference evidence="3" key="1">
    <citation type="journal article" date="2019" name="Int. J. Syst. Evol. Microbiol.">
        <title>The Global Catalogue of Microorganisms (GCM) 10K type strain sequencing project: providing services to taxonomists for standard genome sequencing and annotation.</title>
        <authorList>
            <consortium name="The Broad Institute Genomics Platform"/>
            <consortium name="The Broad Institute Genome Sequencing Center for Infectious Disease"/>
            <person name="Wu L."/>
            <person name="Ma J."/>
        </authorList>
    </citation>
    <scope>NUCLEOTIDE SEQUENCE [LARGE SCALE GENOMIC DNA]</scope>
    <source>
        <strain evidence="3">JCM 6307</strain>
    </source>
</reference>
<dbReference type="NCBIfam" id="NF033634">
    <property type="entry name" value="SLATT_1"/>
    <property type="match status" value="1"/>
</dbReference>
<sequence length="274" mass="30808">MEVAPRDTTDRVNRLIRHKKEISEIRVALRIRTIQTVTRWSSGGLAVVLFFSFIIANVAVGWSAISLANKIAIPVLVLSVGTFWAVRSMEERAEGHYKKTARDLKIELEAAEELRLLDAARLGLPVPDRQYSYKDSIPAELDSLRKDGKKYRRKHNVAQSVIILGSLSGTAVTALADTPPPLKYWAMGITFAVGAAAGFTGYYKWRERAFYLQQTADEIEHHATAFDLGIHPYDDPDESTRLAKLAKEIELLRVEQRKREQQLDQPHEGSGEVV</sequence>
<proteinExistence type="predicted"/>
<evidence type="ECO:0000313" key="3">
    <source>
        <dbReference type="Proteomes" id="UP001501358"/>
    </source>
</evidence>
<feature type="transmembrane region" description="Helical" evidence="1">
    <location>
        <begin position="71"/>
        <end position="89"/>
    </location>
</feature>
<keyword evidence="1" id="KW-1133">Transmembrane helix</keyword>
<feature type="transmembrane region" description="Helical" evidence="1">
    <location>
        <begin position="40"/>
        <end position="65"/>
    </location>
</feature>